<dbReference type="EMBL" id="CM004388">
    <property type="protein sequence ID" value="KAG8661147.1"/>
    <property type="molecule type" value="Genomic_DNA"/>
</dbReference>
<organism evidence="1 2">
    <name type="scientific">Manihot esculenta</name>
    <name type="common">Cassava</name>
    <name type="synonym">Jatropha manihot</name>
    <dbReference type="NCBI Taxonomy" id="3983"/>
    <lineage>
        <taxon>Eukaryota</taxon>
        <taxon>Viridiplantae</taxon>
        <taxon>Streptophyta</taxon>
        <taxon>Embryophyta</taxon>
        <taxon>Tracheophyta</taxon>
        <taxon>Spermatophyta</taxon>
        <taxon>Magnoliopsida</taxon>
        <taxon>eudicotyledons</taxon>
        <taxon>Gunneridae</taxon>
        <taxon>Pentapetalae</taxon>
        <taxon>rosids</taxon>
        <taxon>fabids</taxon>
        <taxon>Malpighiales</taxon>
        <taxon>Euphorbiaceae</taxon>
        <taxon>Crotonoideae</taxon>
        <taxon>Manihoteae</taxon>
        <taxon>Manihot</taxon>
    </lineage>
</organism>
<comment type="caution">
    <text evidence="1">The sequence shown here is derived from an EMBL/GenBank/DDBJ whole genome shotgun (WGS) entry which is preliminary data.</text>
</comment>
<accession>A0ACB7I8H0</accession>
<sequence length="294" mass="33384">MLTAESSMEEINNLKGRLSLEFKMKDLDAAKQILGMRISRDRSTRILNLSQMQYIEKVLSRFKVDDVKPRNTPLANHLKLSNEQSPKTAMERDHMVKAHYASAVGSLMYDMVCTRPHIAHVMGAMSRYMSDPGKEYLKGAVSTSLCYGNGKVVLEDFVDADLSGDMDTSKSTSEYVYTIDETAVNWMFKLQKCVFMSSTEAKYVAIAEAELGKKQLDKVLFIDSQSVIQLVKNPVYHFRIKHIQHRYYFTRSLMEEGEMCLKKIEGTKNPADILTKGIDAKKLGLYKTSVGFLQ</sequence>
<evidence type="ECO:0000313" key="2">
    <source>
        <dbReference type="Proteomes" id="UP000091857"/>
    </source>
</evidence>
<proteinExistence type="predicted"/>
<reference evidence="2" key="1">
    <citation type="journal article" date="2016" name="Nat. Biotechnol.">
        <title>Sequencing wild and cultivated cassava and related species reveals extensive interspecific hybridization and genetic diversity.</title>
        <authorList>
            <person name="Bredeson J.V."/>
            <person name="Lyons J.B."/>
            <person name="Prochnik S.E."/>
            <person name="Wu G.A."/>
            <person name="Ha C.M."/>
            <person name="Edsinger-Gonzales E."/>
            <person name="Grimwood J."/>
            <person name="Schmutz J."/>
            <person name="Rabbi I.Y."/>
            <person name="Egesi C."/>
            <person name="Nauluvula P."/>
            <person name="Lebot V."/>
            <person name="Ndunguru J."/>
            <person name="Mkamilo G."/>
            <person name="Bart R.S."/>
            <person name="Setter T.L."/>
            <person name="Gleadow R.M."/>
            <person name="Kulakow P."/>
            <person name="Ferguson M.E."/>
            <person name="Rounsley S."/>
            <person name="Rokhsar D.S."/>
        </authorList>
    </citation>
    <scope>NUCLEOTIDE SEQUENCE [LARGE SCALE GENOMIC DNA]</scope>
    <source>
        <strain evidence="2">cv. AM560-2</strain>
    </source>
</reference>
<dbReference type="Proteomes" id="UP000091857">
    <property type="component" value="Chromosome 2"/>
</dbReference>
<gene>
    <name evidence="1" type="ORF">MANES_02G210760v8</name>
</gene>
<keyword evidence="2" id="KW-1185">Reference proteome</keyword>
<evidence type="ECO:0000313" key="1">
    <source>
        <dbReference type="EMBL" id="KAG8661147.1"/>
    </source>
</evidence>
<protein>
    <submittedName>
        <fullName evidence="1">Uncharacterized protein</fullName>
    </submittedName>
</protein>
<name>A0ACB7I8H0_MANES</name>